<dbReference type="Proteomes" id="UP000249057">
    <property type="component" value="Unassembled WGS sequence"/>
</dbReference>
<sequence>MEKQAYDDTSQFSTCSGKETMRVASRGEDGGMEKAKEQEPATERQDYITGFRLVLLLSALTSAALLVLVDTSIVAPVRLSFEIRGTAAG</sequence>
<organism evidence="1 2">
    <name type="scientific">Aspergillus brunneoviolaceus CBS 621.78</name>
    <dbReference type="NCBI Taxonomy" id="1450534"/>
    <lineage>
        <taxon>Eukaryota</taxon>
        <taxon>Fungi</taxon>
        <taxon>Dikarya</taxon>
        <taxon>Ascomycota</taxon>
        <taxon>Pezizomycotina</taxon>
        <taxon>Eurotiomycetes</taxon>
        <taxon>Eurotiomycetidae</taxon>
        <taxon>Eurotiales</taxon>
        <taxon>Aspergillaceae</taxon>
        <taxon>Aspergillus</taxon>
        <taxon>Aspergillus subgen. Circumdati</taxon>
    </lineage>
</organism>
<dbReference type="EMBL" id="KZ825415">
    <property type="protein sequence ID" value="RAH40257.1"/>
    <property type="molecule type" value="Genomic_DNA"/>
</dbReference>
<evidence type="ECO:0000313" key="2">
    <source>
        <dbReference type="Proteomes" id="UP000249057"/>
    </source>
</evidence>
<name>A0ACD1FTD3_9EURO</name>
<accession>A0ACD1FTD3</accession>
<keyword evidence="2" id="KW-1185">Reference proteome</keyword>
<evidence type="ECO:0000313" key="1">
    <source>
        <dbReference type="EMBL" id="RAH40257.1"/>
    </source>
</evidence>
<gene>
    <name evidence="1" type="ORF">BO95DRAFT_21484</name>
</gene>
<protein>
    <submittedName>
        <fullName evidence="1">Uncharacterized protein</fullName>
    </submittedName>
</protein>
<reference evidence="1" key="1">
    <citation type="submission" date="2018-02" db="EMBL/GenBank/DDBJ databases">
        <title>The genomes of Aspergillus section Nigri reveals drivers in fungal speciation.</title>
        <authorList>
            <consortium name="DOE Joint Genome Institute"/>
            <person name="Vesth T.C."/>
            <person name="Nybo J."/>
            <person name="Theobald S."/>
            <person name="Brandl J."/>
            <person name="Frisvad J.C."/>
            <person name="Nielsen K.F."/>
            <person name="Lyhne E.K."/>
            <person name="Kogle M.E."/>
            <person name="Kuo A."/>
            <person name="Riley R."/>
            <person name="Clum A."/>
            <person name="Nolan M."/>
            <person name="Lipzen A."/>
            <person name="Salamov A."/>
            <person name="Henrissat B."/>
            <person name="Wiebenga A."/>
            <person name="De vries R.P."/>
            <person name="Grigoriev I.V."/>
            <person name="Mortensen U.H."/>
            <person name="Andersen M.R."/>
            <person name="Baker S.E."/>
        </authorList>
    </citation>
    <scope>NUCLEOTIDE SEQUENCE</scope>
    <source>
        <strain evidence="1">CBS 621.78</strain>
    </source>
</reference>
<proteinExistence type="predicted"/>